<evidence type="ECO:0000313" key="8">
    <source>
        <dbReference type="EMBL" id="ANQ12483.1"/>
    </source>
</evidence>
<dbReference type="InterPro" id="IPR000620">
    <property type="entry name" value="EamA_dom"/>
</dbReference>
<protein>
    <recommendedName>
        <fullName evidence="7">EamA domain-containing protein</fullName>
    </recommendedName>
</protein>
<evidence type="ECO:0000256" key="3">
    <source>
        <dbReference type="ARBA" id="ARBA00022692"/>
    </source>
</evidence>
<evidence type="ECO:0000256" key="2">
    <source>
        <dbReference type="ARBA" id="ARBA00022475"/>
    </source>
</evidence>
<keyword evidence="2" id="KW-1003">Cell membrane</keyword>
<feature type="domain" description="EamA" evidence="7">
    <location>
        <begin position="151"/>
        <end position="287"/>
    </location>
</feature>
<sequence length="304" mass="32728">MNMGYLNVLMCYLLVGISYPIAAESMNSIPVWTFIAITFAIGFAFLYIIGRATGAPAIFSLSFKTWAIISLQSLLGAVLYTAFLLYGFEYSNAISASIFTSIAPAVVLTLSYFLLKEKLSTRKGFAILLAIAGVLALTIPSSDTSGSTSIYGIVLLALSTLSTSGCVIAAKKYDVQLPALTMATGVCFTGMVFTVPLMFLLETKDIDLSLLFDSKNTVTMIYYGILVWAVPYFCFFNGVTKIPASATGMAFAIIPVASTFFSIIFFDQSLTMTDGIALLMVTGSILLSESNETESYTVQTELES</sequence>
<feature type="transmembrane region" description="Helical" evidence="6">
    <location>
        <begin position="124"/>
        <end position="142"/>
    </location>
</feature>
<gene>
    <name evidence="8" type="ORF">BA890_06800</name>
</gene>
<evidence type="ECO:0000256" key="4">
    <source>
        <dbReference type="ARBA" id="ARBA00022989"/>
    </source>
</evidence>
<evidence type="ECO:0000256" key="6">
    <source>
        <dbReference type="SAM" id="Phobius"/>
    </source>
</evidence>
<reference evidence="8 9" key="1">
    <citation type="submission" date="2016-07" db="EMBL/GenBank/DDBJ databases">
        <title>Developing Vibrio natriegens as a novel, fast-growing host for biotechnology.</title>
        <authorList>
            <person name="Weinstock M.T."/>
            <person name="Hesek E.D."/>
            <person name="Wilson C.M."/>
            <person name="Gibson D.G."/>
        </authorList>
    </citation>
    <scope>NUCLEOTIDE SEQUENCE [LARGE SCALE GENOMIC DNA]</scope>
    <source>
        <strain evidence="8 9">ATCC 14048</strain>
    </source>
</reference>
<dbReference type="GO" id="GO:0005886">
    <property type="term" value="C:plasma membrane"/>
    <property type="evidence" value="ECO:0007669"/>
    <property type="project" value="UniProtKB-SubCell"/>
</dbReference>
<dbReference type="Pfam" id="PF00892">
    <property type="entry name" value="EamA"/>
    <property type="match status" value="2"/>
</dbReference>
<keyword evidence="9" id="KW-1185">Reference proteome</keyword>
<evidence type="ECO:0000313" key="9">
    <source>
        <dbReference type="Proteomes" id="UP000092741"/>
    </source>
</evidence>
<feature type="transmembrane region" description="Helical" evidence="6">
    <location>
        <begin position="5"/>
        <end position="23"/>
    </location>
</feature>
<name>A0AAN0Y2H4_VIBNA</name>
<feature type="transmembrane region" description="Helical" evidence="6">
    <location>
        <begin position="29"/>
        <end position="49"/>
    </location>
</feature>
<dbReference type="Proteomes" id="UP000092741">
    <property type="component" value="Chromosome 1"/>
</dbReference>
<dbReference type="InterPro" id="IPR050638">
    <property type="entry name" value="AA-Vitamin_Transporters"/>
</dbReference>
<feature type="transmembrane region" description="Helical" evidence="6">
    <location>
        <begin position="177"/>
        <end position="200"/>
    </location>
</feature>
<feature type="transmembrane region" description="Helical" evidence="6">
    <location>
        <begin position="148"/>
        <end position="170"/>
    </location>
</feature>
<dbReference type="RefSeq" id="WP_020333165.1">
    <property type="nucleotide sequence ID" value="NZ_ATFJ01000003.1"/>
</dbReference>
<evidence type="ECO:0000256" key="5">
    <source>
        <dbReference type="ARBA" id="ARBA00023136"/>
    </source>
</evidence>
<keyword evidence="4 6" id="KW-1133">Transmembrane helix</keyword>
<proteinExistence type="predicted"/>
<dbReference type="InterPro" id="IPR037185">
    <property type="entry name" value="EmrE-like"/>
</dbReference>
<dbReference type="PANTHER" id="PTHR32322:SF18">
    <property type="entry name" value="S-ADENOSYLMETHIONINE_S-ADENOSYLHOMOCYSTEINE TRANSPORTER"/>
    <property type="match status" value="1"/>
</dbReference>
<feature type="transmembrane region" description="Helical" evidence="6">
    <location>
        <begin position="94"/>
        <end position="115"/>
    </location>
</feature>
<dbReference type="Gene3D" id="1.10.3730.20">
    <property type="match status" value="1"/>
</dbReference>
<dbReference type="PANTHER" id="PTHR32322">
    <property type="entry name" value="INNER MEMBRANE TRANSPORTER"/>
    <property type="match status" value="1"/>
</dbReference>
<dbReference type="KEGG" id="vna:PN96_06550"/>
<dbReference type="GeneID" id="70912445"/>
<accession>A0AAN0Y2H4</accession>
<evidence type="ECO:0000259" key="7">
    <source>
        <dbReference type="Pfam" id="PF00892"/>
    </source>
</evidence>
<organism evidence="8 9">
    <name type="scientific">Vibrio natriegens NBRC 15636 = ATCC 14048 = DSM 759</name>
    <dbReference type="NCBI Taxonomy" id="1219067"/>
    <lineage>
        <taxon>Bacteria</taxon>
        <taxon>Pseudomonadati</taxon>
        <taxon>Pseudomonadota</taxon>
        <taxon>Gammaproteobacteria</taxon>
        <taxon>Vibrionales</taxon>
        <taxon>Vibrionaceae</taxon>
        <taxon>Vibrio</taxon>
    </lineage>
</organism>
<feature type="transmembrane region" description="Helical" evidence="6">
    <location>
        <begin position="61"/>
        <end position="88"/>
    </location>
</feature>
<evidence type="ECO:0000256" key="1">
    <source>
        <dbReference type="ARBA" id="ARBA00004651"/>
    </source>
</evidence>
<feature type="transmembrane region" description="Helical" evidence="6">
    <location>
        <begin position="220"/>
        <end position="239"/>
    </location>
</feature>
<dbReference type="AlphaFoldDB" id="A0AAN0Y2H4"/>
<feature type="domain" description="EamA" evidence="7">
    <location>
        <begin position="3"/>
        <end position="137"/>
    </location>
</feature>
<comment type="subcellular location">
    <subcellularLocation>
        <location evidence="1">Cell membrane</location>
        <topology evidence="1">Multi-pass membrane protein</topology>
    </subcellularLocation>
</comment>
<feature type="transmembrane region" description="Helical" evidence="6">
    <location>
        <begin position="246"/>
        <end position="266"/>
    </location>
</feature>
<keyword evidence="5 6" id="KW-0472">Membrane</keyword>
<dbReference type="SUPFAM" id="SSF103481">
    <property type="entry name" value="Multidrug resistance efflux transporter EmrE"/>
    <property type="match status" value="2"/>
</dbReference>
<dbReference type="EMBL" id="CP016345">
    <property type="protein sequence ID" value="ANQ12483.1"/>
    <property type="molecule type" value="Genomic_DNA"/>
</dbReference>
<keyword evidence="3 6" id="KW-0812">Transmembrane</keyword>